<protein>
    <submittedName>
        <fullName evidence="3">Uncharacterized protein</fullName>
    </submittedName>
</protein>
<feature type="region of interest" description="Disordered" evidence="2">
    <location>
        <begin position="478"/>
        <end position="548"/>
    </location>
</feature>
<dbReference type="Proteomes" id="UP001611263">
    <property type="component" value="Unassembled WGS sequence"/>
</dbReference>
<organism evidence="3 4">
    <name type="scientific">Nocardia carnea</name>
    <dbReference type="NCBI Taxonomy" id="37328"/>
    <lineage>
        <taxon>Bacteria</taxon>
        <taxon>Bacillati</taxon>
        <taxon>Actinomycetota</taxon>
        <taxon>Actinomycetes</taxon>
        <taxon>Mycobacteriales</taxon>
        <taxon>Nocardiaceae</taxon>
        <taxon>Nocardia</taxon>
    </lineage>
</organism>
<keyword evidence="1" id="KW-0175">Coiled coil</keyword>
<dbReference type="SUPFAM" id="SSF57997">
    <property type="entry name" value="Tropomyosin"/>
    <property type="match status" value="1"/>
</dbReference>
<evidence type="ECO:0000313" key="4">
    <source>
        <dbReference type="Proteomes" id="UP001611263"/>
    </source>
</evidence>
<feature type="region of interest" description="Disordered" evidence="2">
    <location>
        <begin position="600"/>
        <end position="667"/>
    </location>
</feature>
<reference evidence="3 4" key="1">
    <citation type="submission" date="2024-10" db="EMBL/GenBank/DDBJ databases">
        <title>The Natural Products Discovery Center: Release of the First 8490 Sequenced Strains for Exploring Actinobacteria Biosynthetic Diversity.</title>
        <authorList>
            <person name="Kalkreuter E."/>
            <person name="Kautsar S.A."/>
            <person name="Yang D."/>
            <person name="Bader C.D."/>
            <person name="Teijaro C.N."/>
            <person name="Fluegel L."/>
            <person name="Davis C.M."/>
            <person name="Simpson J.R."/>
            <person name="Lauterbach L."/>
            <person name="Steele A.D."/>
            <person name="Gui C."/>
            <person name="Meng S."/>
            <person name="Li G."/>
            <person name="Viehrig K."/>
            <person name="Ye F."/>
            <person name="Su P."/>
            <person name="Kiefer A.F."/>
            <person name="Nichols A."/>
            <person name="Cepeda A.J."/>
            <person name="Yan W."/>
            <person name="Fan B."/>
            <person name="Jiang Y."/>
            <person name="Adhikari A."/>
            <person name="Zheng C.-J."/>
            <person name="Schuster L."/>
            <person name="Cowan T.M."/>
            <person name="Smanski M.J."/>
            <person name="Chevrette M.G."/>
            <person name="De Carvalho L.P.S."/>
            <person name="Shen B."/>
        </authorList>
    </citation>
    <scope>NUCLEOTIDE SEQUENCE [LARGE SCALE GENOMIC DNA]</scope>
    <source>
        <strain evidence="3 4">NPDC020568</strain>
    </source>
</reference>
<dbReference type="Gene3D" id="1.20.120.330">
    <property type="entry name" value="Nucleotidyltransferases domain 2"/>
    <property type="match status" value="1"/>
</dbReference>
<evidence type="ECO:0000313" key="3">
    <source>
        <dbReference type="EMBL" id="MFI1461013.1"/>
    </source>
</evidence>
<comment type="caution">
    <text evidence="3">The sequence shown here is derived from an EMBL/GenBank/DDBJ whole genome shotgun (WGS) entry which is preliminary data.</text>
</comment>
<feature type="region of interest" description="Disordered" evidence="2">
    <location>
        <begin position="812"/>
        <end position="864"/>
    </location>
</feature>
<feature type="compositionally biased region" description="Low complexity" evidence="2">
    <location>
        <begin position="615"/>
        <end position="635"/>
    </location>
</feature>
<proteinExistence type="predicted"/>
<evidence type="ECO:0000256" key="1">
    <source>
        <dbReference type="SAM" id="Coils"/>
    </source>
</evidence>
<feature type="coiled-coil region" evidence="1">
    <location>
        <begin position="118"/>
        <end position="179"/>
    </location>
</feature>
<dbReference type="GeneID" id="93504158"/>
<feature type="region of interest" description="Disordered" evidence="2">
    <location>
        <begin position="736"/>
        <end position="784"/>
    </location>
</feature>
<evidence type="ECO:0000256" key="2">
    <source>
        <dbReference type="SAM" id="MobiDB-lite"/>
    </source>
</evidence>
<name>A0ABW7TJ08_9NOCA</name>
<feature type="compositionally biased region" description="Low complexity" evidence="2">
    <location>
        <begin position="741"/>
        <end position="758"/>
    </location>
</feature>
<gene>
    <name evidence="3" type="ORF">ACH4WX_09850</name>
</gene>
<dbReference type="RefSeq" id="WP_156052460.1">
    <property type="nucleotide sequence ID" value="NZ_JBIRUQ010000002.1"/>
</dbReference>
<keyword evidence="4" id="KW-1185">Reference proteome</keyword>
<sequence>MTSRFLGGGGGGNVIKQFGGDTAGGFAGGAAAGMISNGPSWNSFWEGGVAGAGGAAAGSLLGFAGRRALKHYGPKADEGLSEARDAHAGAVDEANALDRADDAVEAAGKKWNDAEAAVGRAEDSLTTAQDRLRRAEANLAANPGDDALQARVGAAQDRVDAAEDALTAAKRARDEAGDEVDSALRAYDDADAAAPRMEDAADAAAVAERAAQRKADMWGTSGHVAKYGHPSLVALGSGFAVGAGPIDWGSGGGGGPGGGGTVPLVWDGRAAAAGLAGKPPFTETETNPGVVVTLGQGGFLLRPQALSPELITAFSGATGSFAATVVDVYKMSGDLEKKIELRLDPAPRMPQGITVGSGSGTDSYEEATDRVDTALDELYKSELGNKETAAKVEDISATVKDSVASVINGHNSQVQQLTSTDLEINFMKLVSQGFDELIGILENAANAMDRAASGIEDPSAGDAAAAKRLNERVGSLENSLNNPALWPDGSQIKTPDPGGLDNLGVGTPNLPGTASADLADAAKQMQDRSNDALEASTPDIPTAPSSSLGGIANPMAAAAGNNQMDSLFRTMMNQMMMSKMLGRNAADSDLARRVDDLDPSRYDVAAQPQMPATRPAATTPWSTQPATPQTPAQPANHQSGPPAGATSNQTGSGMPRRVPGADGLVVYPLPDGRTQKITLTRALGLDKGFANKSGTDAQAAYAGTPAAFTDHKDIGMAIDPSQLSTGDVAMWRRSAKEDGKVPAGANAVVGTAVGGPANDDNSPAEGAEKPEGRQSGDPGGEPEYRTALLVVFGDGESGTVEAIVQGELQPFDPELADADGPMGEFAGFKRPNGLEDTGADGQDTDTAMNTDQPVADMPALAGPA</sequence>
<accession>A0ABW7TJ08</accession>
<dbReference type="EMBL" id="JBIRUQ010000002">
    <property type="protein sequence ID" value="MFI1461013.1"/>
    <property type="molecule type" value="Genomic_DNA"/>
</dbReference>